<dbReference type="SUPFAM" id="SSF53474">
    <property type="entry name" value="alpha/beta-Hydrolases"/>
    <property type="match status" value="1"/>
</dbReference>
<dbReference type="Proteomes" id="UP000574369">
    <property type="component" value="Unassembled WGS sequence"/>
</dbReference>
<dbReference type="InterPro" id="IPR029058">
    <property type="entry name" value="AB_hydrolase_fold"/>
</dbReference>
<evidence type="ECO:0000256" key="1">
    <source>
        <dbReference type="SAM" id="SignalP"/>
    </source>
</evidence>
<gene>
    <name evidence="3" type="ORF">FHS28_000535</name>
</gene>
<keyword evidence="1" id="KW-0732">Signal</keyword>
<feature type="domain" description="PET hydrolase/cutinase-like" evidence="2">
    <location>
        <begin position="36"/>
        <end position="294"/>
    </location>
</feature>
<evidence type="ECO:0000313" key="4">
    <source>
        <dbReference type="Proteomes" id="UP000574369"/>
    </source>
</evidence>
<accession>A0ABR6GM29</accession>
<dbReference type="EC" id="3.1.1.3" evidence="3"/>
<feature type="chain" id="PRO_5046540792" evidence="1">
    <location>
        <begin position="38"/>
        <end position="295"/>
    </location>
</feature>
<dbReference type="EMBL" id="JACHXO010000001">
    <property type="protein sequence ID" value="MBB3193170.1"/>
    <property type="molecule type" value="Genomic_DNA"/>
</dbReference>
<dbReference type="PANTHER" id="PTHR33428:SF14">
    <property type="entry name" value="CARBOXYLESTERASE TYPE B DOMAIN-CONTAINING PROTEIN"/>
    <property type="match status" value="1"/>
</dbReference>
<dbReference type="PANTHER" id="PTHR33428">
    <property type="entry name" value="CHLOROPHYLLASE-2, CHLOROPLASTIC"/>
    <property type="match status" value="1"/>
</dbReference>
<proteinExistence type="predicted"/>
<dbReference type="RefSeq" id="WP_088449207.1">
    <property type="nucleotide sequence ID" value="NZ_JACHXO010000001.1"/>
</dbReference>
<dbReference type="Pfam" id="PF12740">
    <property type="entry name" value="PETase"/>
    <property type="match status" value="1"/>
</dbReference>
<keyword evidence="4" id="KW-1185">Reference proteome</keyword>
<dbReference type="GO" id="GO:0004806">
    <property type="term" value="F:triacylglycerol lipase activity"/>
    <property type="evidence" value="ECO:0007669"/>
    <property type="project" value="UniProtKB-EC"/>
</dbReference>
<name>A0ABR6GM29_9BURK</name>
<evidence type="ECO:0000259" key="2">
    <source>
        <dbReference type="Pfam" id="PF12740"/>
    </source>
</evidence>
<protein>
    <submittedName>
        <fullName evidence="3">Triacylglycerol lipase</fullName>
        <ecNumber evidence="3">3.1.1.3</ecNumber>
    </submittedName>
</protein>
<evidence type="ECO:0000313" key="3">
    <source>
        <dbReference type="EMBL" id="MBB3193170.1"/>
    </source>
</evidence>
<comment type="caution">
    <text evidence="3">The sequence shown here is derived from an EMBL/GenBank/DDBJ whole genome shotgun (WGS) entry which is preliminary data.</text>
</comment>
<sequence length="295" mass="30788">MTLTSSLRRQARATAASVCTLAAVFAAALTVATPALAQQTGPDPTSTSLNATAGPFAVSTATVVAPVGFGGGTIYYPTTAGQYGVVAMSPGFTATQSSIAWLGRRLATHGFVVVTINTLTTLDQPASRATQLMAALNHVINSASSTVRSRVDPNRRAVAGHSMGGGGALIAAENNPSLKASLPLTPWNLTTNFSDVRVPTLIVGADGDTVAPAAVHARPFYASLSSSVSKAYAELNFATHFTPNTTNTPIGRYGVTWMKRFVDGDTRYSTFLCGAEHDAYNSALVFERYSQNCPY</sequence>
<dbReference type="Gene3D" id="3.40.50.1820">
    <property type="entry name" value="alpha/beta hydrolase"/>
    <property type="match status" value="1"/>
</dbReference>
<dbReference type="InterPro" id="IPR041127">
    <property type="entry name" value="PET_hydrolase/cutinase-like"/>
</dbReference>
<keyword evidence="3" id="KW-0378">Hydrolase</keyword>
<organism evidence="3 4">
    <name type="scientific">Roseateles terrae</name>
    <dbReference type="NCBI Taxonomy" id="431060"/>
    <lineage>
        <taxon>Bacteria</taxon>
        <taxon>Pseudomonadati</taxon>
        <taxon>Pseudomonadota</taxon>
        <taxon>Betaproteobacteria</taxon>
        <taxon>Burkholderiales</taxon>
        <taxon>Sphaerotilaceae</taxon>
        <taxon>Roseateles</taxon>
    </lineage>
</organism>
<reference evidence="3 4" key="1">
    <citation type="submission" date="2020-08" db="EMBL/GenBank/DDBJ databases">
        <title>Genomic Encyclopedia of Type Strains, Phase III (KMG-III): the genomes of soil and plant-associated and newly described type strains.</title>
        <authorList>
            <person name="Whitman W."/>
        </authorList>
    </citation>
    <scope>NUCLEOTIDE SEQUENCE [LARGE SCALE GENOMIC DNA]</scope>
    <source>
        <strain evidence="3 4">CECT 7247</strain>
    </source>
</reference>
<feature type="signal peptide" evidence="1">
    <location>
        <begin position="1"/>
        <end position="37"/>
    </location>
</feature>